<dbReference type="Pfam" id="PF13753">
    <property type="entry name" value="SWM_repeat"/>
    <property type="match status" value="1"/>
</dbReference>
<evidence type="ECO:0000256" key="7">
    <source>
        <dbReference type="ARBA" id="ARBA00022833"/>
    </source>
</evidence>
<feature type="domain" description="SLH" evidence="12">
    <location>
        <begin position="1732"/>
        <end position="1792"/>
    </location>
</feature>
<dbReference type="Proteomes" id="UP000426246">
    <property type="component" value="Chromosome"/>
</dbReference>
<keyword evidence="3" id="KW-0645">Protease</keyword>
<dbReference type="InterPro" id="IPR050728">
    <property type="entry name" value="Zinc_Metalloprotease_M4"/>
</dbReference>
<evidence type="ECO:0000313" key="13">
    <source>
        <dbReference type="EMBL" id="QGQ99602.1"/>
    </source>
</evidence>
<evidence type="ECO:0000313" key="14">
    <source>
        <dbReference type="Proteomes" id="UP000426246"/>
    </source>
</evidence>
<dbReference type="InterPro" id="IPR028059">
    <property type="entry name" value="SWM_rpt"/>
</dbReference>
<dbReference type="PRINTS" id="PR00730">
    <property type="entry name" value="THERMOLYSIN"/>
</dbReference>
<feature type="domain" description="SLH" evidence="12">
    <location>
        <begin position="1600"/>
        <end position="1659"/>
    </location>
</feature>
<dbReference type="InterPro" id="IPR014755">
    <property type="entry name" value="Cu-Rt/internalin_Ig-like"/>
</dbReference>
<reference evidence="14" key="1">
    <citation type="submission" date="2018-11" db="EMBL/GenBank/DDBJ databases">
        <title>Complete genome sequence of Paenibacillus sp. ML311-T8.</title>
        <authorList>
            <person name="Nam Y.-D."/>
            <person name="Kang J."/>
            <person name="Chung W.-H."/>
            <person name="Park Y.S."/>
        </authorList>
    </citation>
    <scope>NUCLEOTIDE SEQUENCE [LARGE SCALE GENOMIC DNA]</scope>
    <source>
        <strain evidence="14">ML311-T8</strain>
    </source>
</reference>
<keyword evidence="5" id="KW-0732">Signal</keyword>
<keyword evidence="7" id="KW-0862">Zinc</keyword>
<keyword evidence="9" id="KW-0865">Zymogen</keyword>
<evidence type="ECO:0000256" key="10">
    <source>
        <dbReference type="PIRSR" id="PIRSR623612-1"/>
    </source>
</evidence>
<evidence type="ECO:0000259" key="12">
    <source>
        <dbReference type="PROSITE" id="PS51272"/>
    </source>
</evidence>
<dbReference type="InterPro" id="IPR011096">
    <property type="entry name" value="FTP_domain"/>
</dbReference>
<dbReference type="SUPFAM" id="SSF55486">
    <property type="entry name" value="Metalloproteases ('zincins'), catalytic domain"/>
    <property type="match status" value="1"/>
</dbReference>
<evidence type="ECO:0000256" key="5">
    <source>
        <dbReference type="ARBA" id="ARBA00022729"/>
    </source>
</evidence>
<dbReference type="InterPro" id="IPR001570">
    <property type="entry name" value="Peptidase_M4_C_domain"/>
</dbReference>
<feature type="active site" evidence="10">
    <location>
        <position position="387"/>
    </location>
</feature>
<feature type="compositionally biased region" description="Gly residues" evidence="11">
    <location>
        <begin position="1312"/>
        <end position="1325"/>
    </location>
</feature>
<dbReference type="Gene3D" id="3.10.170.10">
    <property type="match status" value="1"/>
</dbReference>
<dbReference type="InterPro" id="IPR025711">
    <property type="entry name" value="PepSY"/>
</dbReference>
<dbReference type="Pfam" id="PF02868">
    <property type="entry name" value="Peptidase_M4_C"/>
    <property type="match status" value="1"/>
</dbReference>
<dbReference type="PROSITE" id="PS51272">
    <property type="entry name" value="SLH"/>
    <property type="match status" value="3"/>
</dbReference>
<feature type="compositionally biased region" description="Pro residues" evidence="11">
    <location>
        <begin position="1326"/>
        <end position="1339"/>
    </location>
</feature>
<feature type="compositionally biased region" description="Low complexity" evidence="11">
    <location>
        <begin position="1356"/>
        <end position="1365"/>
    </location>
</feature>
<feature type="region of interest" description="Disordered" evidence="11">
    <location>
        <begin position="1294"/>
        <end position="1369"/>
    </location>
</feature>
<organism evidence="13 14">
    <name type="scientific">Paenibacillus psychroresistens</name>
    <dbReference type="NCBI Taxonomy" id="1778678"/>
    <lineage>
        <taxon>Bacteria</taxon>
        <taxon>Bacillati</taxon>
        <taxon>Bacillota</taxon>
        <taxon>Bacilli</taxon>
        <taxon>Bacillales</taxon>
        <taxon>Paenibacillaceae</taxon>
        <taxon>Paenibacillus</taxon>
    </lineage>
</organism>
<dbReference type="InterPro" id="IPR023612">
    <property type="entry name" value="Peptidase_M4"/>
</dbReference>
<dbReference type="Gene3D" id="2.60.40.1220">
    <property type="match status" value="1"/>
</dbReference>
<accession>A0A6B8RUT5</accession>
<dbReference type="GO" id="GO:0004222">
    <property type="term" value="F:metalloendopeptidase activity"/>
    <property type="evidence" value="ECO:0007669"/>
    <property type="project" value="InterPro"/>
</dbReference>
<evidence type="ECO:0000256" key="2">
    <source>
        <dbReference type="ARBA" id="ARBA00009388"/>
    </source>
</evidence>
<dbReference type="CDD" id="cd09597">
    <property type="entry name" value="M4_TLP"/>
    <property type="match status" value="1"/>
</dbReference>
<dbReference type="InterPro" id="IPR013856">
    <property type="entry name" value="Peptidase_M4_domain"/>
</dbReference>
<dbReference type="EMBL" id="CP034235">
    <property type="protein sequence ID" value="QGQ99602.1"/>
    <property type="molecule type" value="Genomic_DNA"/>
</dbReference>
<evidence type="ECO:0000256" key="9">
    <source>
        <dbReference type="ARBA" id="ARBA00023145"/>
    </source>
</evidence>
<evidence type="ECO:0000256" key="11">
    <source>
        <dbReference type="SAM" id="MobiDB-lite"/>
    </source>
</evidence>
<dbReference type="SUPFAM" id="SSF63829">
    <property type="entry name" value="Calcium-dependent phosphotriesterase"/>
    <property type="match status" value="1"/>
</dbReference>
<evidence type="ECO:0000256" key="8">
    <source>
        <dbReference type="ARBA" id="ARBA00023049"/>
    </source>
</evidence>
<gene>
    <name evidence="13" type="ORF">EHS13_34440</name>
</gene>
<feature type="domain" description="SLH" evidence="12">
    <location>
        <begin position="1660"/>
        <end position="1723"/>
    </location>
</feature>
<dbReference type="PANTHER" id="PTHR33794:SF1">
    <property type="entry name" value="BACILLOLYSIN"/>
    <property type="match status" value="1"/>
</dbReference>
<dbReference type="Pfam" id="PF07504">
    <property type="entry name" value="FTP"/>
    <property type="match status" value="1"/>
</dbReference>
<keyword evidence="8" id="KW-0482">Metalloprotease</keyword>
<evidence type="ECO:0000256" key="3">
    <source>
        <dbReference type="ARBA" id="ARBA00022670"/>
    </source>
</evidence>
<dbReference type="GO" id="GO:0006508">
    <property type="term" value="P:proteolysis"/>
    <property type="evidence" value="ECO:0007669"/>
    <property type="project" value="UniProtKB-KW"/>
</dbReference>
<evidence type="ECO:0000256" key="1">
    <source>
        <dbReference type="ARBA" id="ARBA00001947"/>
    </source>
</evidence>
<dbReference type="Gene3D" id="1.10.390.10">
    <property type="entry name" value="Neutral Protease Domain 2"/>
    <property type="match status" value="1"/>
</dbReference>
<dbReference type="Pfam" id="PF03413">
    <property type="entry name" value="PepSY"/>
    <property type="match status" value="1"/>
</dbReference>
<dbReference type="InterPro" id="IPR027268">
    <property type="entry name" value="Peptidase_M4/M1_CTD_sf"/>
</dbReference>
<dbReference type="InterPro" id="IPR001119">
    <property type="entry name" value="SLH_dom"/>
</dbReference>
<evidence type="ECO:0000256" key="6">
    <source>
        <dbReference type="ARBA" id="ARBA00022801"/>
    </source>
</evidence>
<dbReference type="Gene3D" id="3.10.450.490">
    <property type="match status" value="1"/>
</dbReference>
<proteinExistence type="inferred from homology"/>
<dbReference type="Pfam" id="PF01447">
    <property type="entry name" value="Peptidase_M4"/>
    <property type="match status" value="1"/>
</dbReference>
<dbReference type="OrthoDB" id="291295at2"/>
<comment type="cofactor">
    <cofactor evidence="1">
        <name>Zn(2+)</name>
        <dbReference type="ChEBI" id="CHEBI:29105"/>
    </cofactor>
</comment>
<evidence type="ECO:0000256" key="4">
    <source>
        <dbReference type="ARBA" id="ARBA00022723"/>
    </source>
</evidence>
<dbReference type="KEGG" id="ppsc:EHS13_34440"/>
<protein>
    <recommendedName>
        <fullName evidence="12">SLH domain-containing protein</fullName>
    </recommendedName>
</protein>
<name>A0A6B8RUT5_9BACL</name>
<dbReference type="Pfam" id="PF00395">
    <property type="entry name" value="SLH"/>
    <property type="match status" value="3"/>
</dbReference>
<feature type="active site" description="Proton donor" evidence="10">
    <location>
        <position position="473"/>
    </location>
</feature>
<dbReference type="PANTHER" id="PTHR33794">
    <property type="entry name" value="BACILLOLYSIN"/>
    <property type="match status" value="1"/>
</dbReference>
<dbReference type="RefSeq" id="WP_155704767.1">
    <property type="nucleotide sequence ID" value="NZ_CP034235.1"/>
</dbReference>
<dbReference type="GO" id="GO:0046872">
    <property type="term" value="F:metal ion binding"/>
    <property type="evidence" value="ECO:0007669"/>
    <property type="project" value="UniProtKB-KW"/>
</dbReference>
<dbReference type="Gene3D" id="2.60.40.2340">
    <property type="match status" value="2"/>
</dbReference>
<comment type="similarity">
    <text evidence="2">Belongs to the peptidase M4 family.</text>
</comment>
<keyword evidence="4" id="KW-0479">Metal-binding</keyword>
<sequence length="1792" mass="193405">MKQSRLIPHLSLVLIVALISTLLLQNITYAAEGSTPIVPVSNVSNPSITWNDTGNHPRMLQGALSSSVRGESEIYSYLANNKKLYGFSSPQNDLNVIKKDSDSQGKQHYLLQQSYKGIPVYGKYMRAHVDSSNQLYAITNQSIPELNDITLDTTPAISSSQASAALVTAVEQAIGQPITLGGNIGPRQLTDPTAELIIYPVDNQYLLAYRVKLEYLQPSYNQWDGFIDANTGAVLNKNSQLEHFDAIGIGTGFYNDKKMLNIFQETNGSYNLQDKTKPMYQNINNLETGVIATYDIQKQFEGPVWSNSVFFTDSDAVDAHYNAGLVYDYYRDKLNRNSIDDNGMDILSYVNVGAIDNAYWDGYEMLYGDGSTTFSCLSCALDVVAHELTHGVTQYTAGLDYSFQSGALNESLSDIMGVVIENKDWTIGETTGITGGNRVLRDLQTPSRGLDPQPSIMSDFKVLPLSIDNGGVHTNSGIPNHAAYLIGTGIDQISGLQGQGKTLLGQIVYGAMTSYLTPTSNFIDARDAFVLAAGDLTTVADNLKPALIQAVKDAWAAVGLGYANTISNNIVYFKTPNMVGEPAINSTTHTVTFQVTTGTSLNNLTPVITVSPGATITPDASVAKDFTSPVSYRVRSNLGAEQIWTIQGFVVPAIRDNDILDFEVDQQTGPAVIDRINHRVTFYVESDVDVTALIPTINVTQNATILPASETPVNLNNPVTYMVTAQNGTSQAWLVTAIQDSISPKLASASSINNNQITLIFNKAMDSASLNNSVNYQIKSLDPSISAPSITGIVVDCVTFDRVTLNTSNLVSDNKYKVTVSTGSSTLGYSIRPDWNTGYFLVADTKAPVLSTKIIMGTQLVLTFNEYIKPSSAVLASLIQVKVNGSLAAVKNTSIASRKITVTLSQPVLPTDNIVITYNKDNAVAIIQDLHENQYPSFNNLQVLNRTAPPIILGSAGSFYYNKPLKQMIKHPNQPIVYSIFENSNLVISANMDTGATKTITMDRVPVRLFYADNKIYVALTDKPHNDDWQESDQTGSIAILNADSLAKANQFKIDSDPYDLVVDKVGNIYVTSGSGQNTYLKSYSGADGTNLSATPIRQLSYMVYNSTINRIYTITTDEYDRTIRSFHIDTNGNFIMSNDSSTQDTYPLLKLLRVSPDNRFLFNSFGSVIYSSDQYIDLKLAQTIDGFDDIAFDSVLEKFYTIKNDILKVYNYSGNNILQQITLPQAASTILMGSHPNELLIAYSRNGGDSTSVVSTYVQSNGNALAANTQAGFSLPAPTNLVQALNVNPCAPATVPTPSPAPVVDTTPPGGSTGGTPPTGGGPTGGPPPAGGGAPPPAGDGSATPTATPTPTPAAPKGTPSPTGQMGKDDLVVEHQTDAFGKTSSNIKPNVEKLLDALKSAQSGSEQYEKENNAAIVPSIVIPVDGTSDRANVEIPAKLFADANQQAPNAVIIMKSDLASYTLPVQLLTSQAMKTFFGDSFDITNSKINMTIEKANDSLSNQIKQKMASDGYTTLSDSINFTLSVESNGKTVEIIDLHGTYVVRSIVLSTNVNTASVSALVFDPITNESSFVPALVRVEAGKTIVDIKSPHNSIYTLVDASKTFDDIAHHWAKDDIEIMASKKIVLGTTARTFMPEQLITRAEFATFLVRTLSLLLPQPNINFKDVNTKDWYARSVAAAVQAGLVTGYADGTFAPNGTITRQEMAVMISRAMKYAGGAQTIIRSAPPVSRLNTFKDSSKVPSWAADDIEQLLANGVMAGISKTQFEPTASVTRAQAVTALKHMLQQLKFIN</sequence>
<keyword evidence="14" id="KW-1185">Reference proteome</keyword>
<keyword evidence="6" id="KW-0378">Hydrolase</keyword>